<dbReference type="AlphaFoldDB" id="A0A7M1W3N1"/>
<dbReference type="RefSeq" id="WP_029823962.1">
    <property type="nucleotide sequence ID" value="NZ_JBJJKI010000003.1"/>
</dbReference>
<dbReference type="InterPro" id="IPR006190">
    <property type="entry name" value="SAF_AFP_Neu5Ac"/>
</dbReference>
<dbReference type="InterPro" id="IPR013785">
    <property type="entry name" value="Aldolase_TIM"/>
</dbReference>
<dbReference type="EC" id="2.5.1.97" evidence="5"/>
<dbReference type="InterPro" id="IPR013132">
    <property type="entry name" value="PseI/NeuA/B-like_N"/>
</dbReference>
<sequence length="345" mass="37600">MKIANRDIGKGHRPYIIAEMSGNHNGDITRAIELIKAAKDAGADAVKLQTYTADTITINHDSEEFMIRGGLWDGSKLYDLYEQAHTPWDWHKTLFDEAEKLGITIFSSPFDHTAVDFLESLNAPAYKIASFELIDLPLIRKVAATGKPMIMSTGNANLAEIEEAVAAAKTAGATDIVLLHCTSGYPTPALQANISTMAVMRDAFGVEVGLSDHTMDIGVSVAAVALGACVIEKHFTLARADGGPDSAFSLEKEELKSLVTNCNMAFESIGKPNFISTEVELQTKVHRRSLYVVKDIKKGEVFTKEHVRSIRPGNGILPKYLDDVLGAKATGDFNFGTPMNFNMYE</sequence>
<evidence type="ECO:0000313" key="2">
    <source>
        <dbReference type="EMBL" id="QOS17269.1"/>
    </source>
</evidence>
<dbReference type="EMBL" id="MT898393">
    <property type="protein sequence ID" value="QOS29201.1"/>
    <property type="molecule type" value="Genomic_DNA"/>
</dbReference>
<dbReference type="EMBL" id="MT898074">
    <property type="protein sequence ID" value="QOS17269.1"/>
    <property type="molecule type" value="Genomic_DNA"/>
</dbReference>
<evidence type="ECO:0000259" key="1">
    <source>
        <dbReference type="PROSITE" id="PS50844"/>
    </source>
</evidence>
<dbReference type="Pfam" id="PF03102">
    <property type="entry name" value="NeuB"/>
    <property type="match status" value="1"/>
</dbReference>
<dbReference type="EMBL" id="MT898157">
    <property type="protein sequence ID" value="QOS20325.1"/>
    <property type="molecule type" value="Genomic_DNA"/>
</dbReference>
<dbReference type="EMBL" id="MT898322">
    <property type="protein sequence ID" value="QOS26421.1"/>
    <property type="molecule type" value="Genomic_DNA"/>
</dbReference>
<dbReference type="InterPro" id="IPR057736">
    <property type="entry name" value="SAF_PseI/NeuA/NeuB"/>
</dbReference>
<dbReference type="SUPFAM" id="SSF51269">
    <property type="entry name" value="AFP III-like domain"/>
    <property type="match status" value="1"/>
</dbReference>
<dbReference type="InterPro" id="IPR036732">
    <property type="entry name" value="AFP_Neu5c_C_sf"/>
</dbReference>
<evidence type="ECO:0000313" key="5">
    <source>
        <dbReference type="EMBL" id="QOS21657.1"/>
    </source>
</evidence>
<evidence type="ECO:0000313" key="8">
    <source>
        <dbReference type="EMBL" id="QOS23824.1"/>
    </source>
</evidence>
<dbReference type="EMBL" id="MT898194">
    <property type="protein sequence ID" value="QOS21657.1"/>
    <property type="molecule type" value="Genomic_DNA"/>
</dbReference>
<feature type="domain" description="AFP-like" evidence="1">
    <location>
        <begin position="289"/>
        <end position="345"/>
    </location>
</feature>
<evidence type="ECO:0000313" key="4">
    <source>
        <dbReference type="EMBL" id="QOS20325.1"/>
    </source>
</evidence>
<dbReference type="EMBL" id="MT898240">
    <property type="protein sequence ID" value="QOS23375.1"/>
    <property type="molecule type" value="Genomic_DNA"/>
</dbReference>
<evidence type="ECO:0000313" key="3">
    <source>
        <dbReference type="EMBL" id="QOS17346.1"/>
    </source>
</evidence>
<dbReference type="PANTHER" id="PTHR42966">
    <property type="entry name" value="N-ACETYLNEURAMINATE SYNTHASE"/>
    <property type="match status" value="1"/>
</dbReference>
<dbReference type="SMART" id="SM00858">
    <property type="entry name" value="SAF"/>
    <property type="match status" value="1"/>
</dbReference>
<dbReference type="PANTHER" id="PTHR42966:SF2">
    <property type="entry name" value="PSEUDAMINIC ACID SYNTHASE"/>
    <property type="match status" value="1"/>
</dbReference>
<dbReference type="InterPro" id="IPR013974">
    <property type="entry name" value="SAF"/>
</dbReference>
<dbReference type="GO" id="GO:0047444">
    <property type="term" value="F:N-acylneuraminate-9-phosphate synthase activity"/>
    <property type="evidence" value="ECO:0007669"/>
    <property type="project" value="TreeGrafter"/>
</dbReference>
<dbReference type="PROSITE" id="PS50844">
    <property type="entry name" value="AFP_LIKE"/>
    <property type="match status" value="1"/>
</dbReference>
<protein>
    <submittedName>
        <fullName evidence="5">Pseudaminic acid synthase</fullName>
        <ecNumber evidence="5">2.5.1.97</ecNumber>
    </submittedName>
</protein>
<dbReference type="NCBIfam" id="TIGR03586">
    <property type="entry name" value="PseI"/>
    <property type="match status" value="1"/>
</dbReference>
<dbReference type="Gene3D" id="3.90.1210.10">
    <property type="entry name" value="Antifreeze-like/N-acetylneuraminic acid synthase C-terminal domain"/>
    <property type="match status" value="1"/>
</dbReference>
<dbReference type="CDD" id="cd11615">
    <property type="entry name" value="SAF_NeuB_like"/>
    <property type="match status" value="1"/>
</dbReference>
<evidence type="ECO:0000313" key="9">
    <source>
        <dbReference type="EMBL" id="QOS26421.1"/>
    </source>
</evidence>
<dbReference type="Gene3D" id="3.20.20.70">
    <property type="entry name" value="Aldolase class I"/>
    <property type="match status" value="1"/>
</dbReference>
<dbReference type="EMBL" id="MT898076">
    <property type="protein sequence ID" value="QOS17346.1"/>
    <property type="molecule type" value="Genomic_DNA"/>
</dbReference>
<reference evidence="5" key="1">
    <citation type="submission" date="2020-08" db="EMBL/GenBank/DDBJ databases">
        <title>Genetic structure, function and evolution of capsule biosynthesis loci in Vibrio parahaemolyticus.</title>
        <authorList>
            <person name="Li L."/>
            <person name="Bian S."/>
        </authorList>
    </citation>
    <scope>NUCLEOTIDE SEQUENCE</scope>
    <source>
        <strain evidence="3">VP16</strain>
        <strain evidence="5">VP208</strain>
        <strain evidence="4">VP23</strain>
        <strain evidence="9">VP24</strain>
        <strain evidence="8">VP28</strain>
        <strain evidence="2">VP407</strain>
        <strain evidence="7">VP65</strain>
        <strain evidence="10">VP72</strain>
        <strain evidence="6">VP8</strain>
    </source>
</reference>
<dbReference type="Pfam" id="PF08666">
    <property type="entry name" value="SAF"/>
    <property type="match status" value="1"/>
</dbReference>
<proteinExistence type="predicted"/>
<keyword evidence="5" id="KW-0808">Transferase</keyword>
<dbReference type="EMBL" id="MT898243">
    <property type="protein sequence ID" value="QOS23482.1"/>
    <property type="molecule type" value="Genomic_DNA"/>
</dbReference>
<evidence type="ECO:0000313" key="7">
    <source>
        <dbReference type="EMBL" id="QOS23482.1"/>
    </source>
</evidence>
<dbReference type="GO" id="GO:0016051">
    <property type="term" value="P:carbohydrate biosynthetic process"/>
    <property type="evidence" value="ECO:0007669"/>
    <property type="project" value="InterPro"/>
</dbReference>
<dbReference type="SUPFAM" id="SSF51569">
    <property type="entry name" value="Aldolase"/>
    <property type="match status" value="1"/>
</dbReference>
<dbReference type="InterPro" id="IPR020030">
    <property type="entry name" value="Pseudaminic_synth_PseI"/>
</dbReference>
<dbReference type="EMBL" id="MT898253">
    <property type="protein sequence ID" value="QOS23824.1"/>
    <property type="molecule type" value="Genomic_DNA"/>
</dbReference>
<accession>A0A7M1W3N1</accession>
<evidence type="ECO:0000313" key="6">
    <source>
        <dbReference type="EMBL" id="QOS23375.1"/>
    </source>
</evidence>
<organism evidence="5">
    <name type="scientific">Vibrio parahaemolyticus</name>
    <dbReference type="NCBI Taxonomy" id="670"/>
    <lineage>
        <taxon>Bacteria</taxon>
        <taxon>Pseudomonadati</taxon>
        <taxon>Pseudomonadota</taxon>
        <taxon>Gammaproteobacteria</taxon>
        <taxon>Vibrionales</taxon>
        <taxon>Vibrionaceae</taxon>
        <taxon>Vibrio</taxon>
    </lineage>
</organism>
<dbReference type="InterPro" id="IPR051690">
    <property type="entry name" value="PseI-like"/>
</dbReference>
<name>A0A7M1W3N1_VIBPH</name>
<evidence type="ECO:0000313" key="10">
    <source>
        <dbReference type="EMBL" id="QOS29201.1"/>
    </source>
</evidence>
<gene>
    <name evidence="5" type="primary">pseI</name>
    <name evidence="3" type="ORF">VP16_00015</name>
    <name evidence="5" type="ORF">VP208_00015</name>
    <name evidence="4" type="ORF">VP23_00015</name>
    <name evidence="9" type="ORF">VP24_00015</name>
    <name evidence="8" type="ORF">VP28_00015</name>
    <name evidence="2" type="ORF">VP407_00015</name>
    <name evidence="7" type="ORF">VP65_00015</name>
    <name evidence="10" type="ORF">VP72_00015</name>
    <name evidence="6" type="ORF">VP8_00015</name>
</gene>